<dbReference type="Pfam" id="PF02801">
    <property type="entry name" value="Ketoacyl-synt_C"/>
    <property type="match status" value="1"/>
</dbReference>
<evidence type="ECO:0000259" key="4">
    <source>
        <dbReference type="PROSITE" id="PS52004"/>
    </source>
</evidence>
<evidence type="ECO:0000256" key="3">
    <source>
        <dbReference type="RuleBase" id="RU003694"/>
    </source>
</evidence>
<proteinExistence type="inferred from homology"/>
<keyword evidence="6" id="KW-1185">Reference proteome</keyword>
<protein>
    <submittedName>
        <fullName evidence="5">Malonyl-ACP decarboxylase</fullName>
    </submittedName>
</protein>
<evidence type="ECO:0000256" key="2">
    <source>
        <dbReference type="ARBA" id="ARBA00022679"/>
    </source>
</evidence>
<accession>A0A7X0IIQ5</accession>
<evidence type="ECO:0000313" key="6">
    <source>
        <dbReference type="Proteomes" id="UP000555564"/>
    </source>
</evidence>
<dbReference type="RefSeq" id="WP_221474971.1">
    <property type="nucleotide sequence ID" value="NZ_BAAALO010000019.1"/>
</dbReference>
<dbReference type="SMART" id="SM00825">
    <property type="entry name" value="PKS_KS"/>
    <property type="match status" value="1"/>
</dbReference>
<name>A0A7X0IIQ5_9ACTN</name>
<dbReference type="Proteomes" id="UP000555564">
    <property type="component" value="Unassembled WGS sequence"/>
</dbReference>
<dbReference type="PROSITE" id="PS52004">
    <property type="entry name" value="KS3_2"/>
    <property type="match status" value="1"/>
</dbReference>
<feature type="domain" description="Ketosynthase family 3 (KS3)" evidence="4">
    <location>
        <begin position="1"/>
        <end position="417"/>
    </location>
</feature>
<sequence>MKVVVTGMGVVCSVAGSVPEFAVALREGRCGIEPVEGDGDGGPRLAATVKDFSFPDAVAALTGLPETLRQEAVRAAHRSPEALQMDLVSAMQAYGDAGLHDTAPAADRMGIVVAGHNLSSGYVQQMFPKYQDHPEYVPASFALQYMDTDRVGRISQVLGIKGEGYTVGGASASGNVGIVNGSRLVEAGAVDLCLVVGATTDLSPMEKRGFATLGAVAGAGTDDPEHVRCRPFDVRHEGFVPGQGSACVVLESEESARARGAEILAELAGYDLKLSATSLPEPDEDGEATVMTGAMEMAGVKPAQIGYVNAHATATPLGDEIEVRALTRVFGDDIGTPWVNATKGLIGHCMCAAGVVEAVASVIQLRDGFVHPNLNLRRPIDDGCRFVRGAAQPADIEYALSNSFGFGGFNTSIVLRRPPHASVRHG</sequence>
<dbReference type="CDD" id="cd00834">
    <property type="entry name" value="KAS_I_II"/>
    <property type="match status" value="1"/>
</dbReference>
<evidence type="ECO:0000313" key="5">
    <source>
        <dbReference type="EMBL" id="MBB6475690.1"/>
    </source>
</evidence>
<dbReference type="PANTHER" id="PTHR11712">
    <property type="entry name" value="POLYKETIDE SYNTHASE-RELATED"/>
    <property type="match status" value="1"/>
</dbReference>
<comment type="caution">
    <text evidence="5">The sequence shown here is derived from an EMBL/GenBank/DDBJ whole genome shotgun (WGS) entry which is preliminary data.</text>
</comment>
<dbReference type="InterPro" id="IPR014031">
    <property type="entry name" value="Ketoacyl_synth_C"/>
</dbReference>
<keyword evidence="2 3" id="KW-0808">Transferase</keyword>
<dbReference type="Pfam" id="PF00109">
    <property type="entry name" value="ketoacyl-synt"/>
    <property type="match status" value="1"/>
</dbReference>
<dbReference type="PANTHER" id="PTHR11712:SF336">
    <property type="entry name" value="3-OXOACYL-[ACYL-CARRIER-PROTEIN] SYNTHASE, MITOCHONDRIAL"/>
    <property type="match status" value="1"/>
</dbReference>
<dbReference type="InterPro" id="IPR014030">
    <property type="entry name" value="Ketoacyl_synth_N"/>
</dbReference>
<dbReference type="EMBL" id="JACHIU010000001">
    <property type="protein sequence ID" value="MBB6475690.1"/>
    <property type="molecule type" value="Genomic_DNA"/>
</dbReference>
<reference evidence="5 6" key="1">
    <citation type="submission" date="2020-08" db="EMBL/GenBank/DDBJ databases">
        <title>Sequencing the genomes of 1000 actinobacteria strains.</title>
        <authorList>
            <person name="Klenk H.-P."/>
        </authorList>
    </citation>
    <scope>NUCLEOTIDE SEQUENCE [LARGE SCALE GENOMIC DNA]</scope>
    <source>
        <strain evidence="5 6">DSM 44936</strain>
    </source>
</reference>
<dbReference type="NCBIfam" id="NF005490">
    <property type="entry name" value="PRK07103.1"/>
    <property type="match status" value="1"/>
</dbReference>
<organism evidence="5 6">
    <name type="scientific">Sphaerisporangium rubeum</name>
    <dbReference type="NCBI Taxonomy" id="321317"/>
    <lineage>
        <taxon>Bacteria</taxon>
        <taxon>Bacillati</taxon>
        <taxon>Actinomycetota</taxon>
        <taxon>Actinomycetes</taxon>
        <taxon>Streptosporangiales</taxon>
        <taxon>Streptosporangiaceae</taxon>
        <taxon>Sphaerisporangium</taxon>
    </lineage>
</organism>
<dbReference type="GO" id="GO:0005829">
    <property type="term" value="C:cytosol"/>
    <property type="evidence" value="ECO:0007669"/>
    <property type="project" value="TreeGrafter"/>
</dbReference>
<evidence type="ECO:0000256" key="1">
    <source>
        <dbReference type="ARBA" id="ARBA00008467"/>
    </source>
</evidence>
<comment type="similarity">
    <text evidence="1 3">Belongs to the thiolase-like superfamily. Beta-ketoacyl-ACP synthases family.</text>
</comment>
<dbReference type="InterPro" id="IPR000794">
    <property type="entry name" value="Beta-ketoacyl_synthase"/>
</dbReference>
<dbReference type="GO" id="GO:0004315">
    <property type="term" value="F:3-oxoacyl-[acyl-carrier-protein] synthase activity"/>
    <property type="evidence" value="ECO:0007669"/>
    <property type="project" value="TreeGrafter"/>
</dbReference>
<dbReference type="InterPro" id="IPR020841">
    <property type="entry name" value="PKS_Beta-ketoAc_synthase_dom"/>
</dbReference>
<dbReference type="GO" id="GO:0006633">
    <property type="term" value="P:fatty acid biosynthetic process"/>
    <property type="evidence" value="ECO:0007669"/>
    <property type="project" value="TreeGrafter"/>
</dbReference>
<gene>
    <name evidence="5" type="ORF">BJ992_005121</name>
</gene>
<dbReference type="Gene3D" id="3.40.47.10">
    <property type="match status" value="2"/>
</dbReference>
<dbReference type="SUPFAM" id="SSF53901">
    <property type="entry name" value="Thiolase-like"/>
    <property type="match status" value="2"/>
</dbReference>
<dbReference type="InterPro" id="IPR016039">
    <property type="entry name" value="Thiolase-like"/>
</dbReference>
<dbReference type="AlphaFoldDB" id="A0A7X0IIQ5"/>